<proteinExistence type="predicted"/>
<organism evidence="1 2">
    <name type="scientific">Paspalum notatum var. saurae</name>
    <dbReference type="NCBI Taxonomy" id="547442"/>
    <lineage>
        <taxon>Eukaryota</taxon>
        <taxon>Viridiplantae</taxon>
        <taxon>Streptophyta</taxon>
        <taxon>Embryophyta</taxon>
        <taxon>Tracheophyta</taxon>
        <taxon>Spermatophyta</taxon>
        <taxon>Magnoliopsida</taxon>
        <taxon>Liliopsida</taxon>
        <taxon>Poales</taxon>
        <taxon>Poaceae</taxon>
        <taxon>PACMAD clade</taxon>
        <taxon>Panicoideae</taxon>
        <taxon>Andropogonodae</taxon>
        <taxon>Paspaleae</taxon>
        <taxon>Paspalinae</taxon>
        <taxon>Paspalum</taxon>
    </lineage>
</organism>
<feature type="non-terminal residue" evidence="1">
    <location>
        <position position="310"/>
    </location>
</feature>
<protein>
    <submittedName>
        <fullName evidence="1">Uncharacterized protein</fullName>
    </submittedName>
</protein>
<feature type="non-terminal residue" evidence="1">
    <location>
        <position position="1"/>
    </location>
</feature>
<accession>A0AAQ3T9B2</accession>
<keyword evidence="2" id="KW-1185">Reference proteome</keyword>
<gene>
    <name evidence="1" type="ORF">U9M48_018379</name>
</gene>
<evidence type="ECO:0000313" key="1">
    <source>
        <dbReference type="EMBL" id="WVZ69614.1"/>
    </source>
</evidence>
<sequence length="310" mass="33733">IRENTCPKRRNTGQKDVKNHPSTPYVSLCPIVPFQNLRSNIIRASHKILESLPCIIQDGEAKVRGLERRVLLVAEEEEVLWLEIPVEDPHGVAAVHDGDDLAAERCGGALGVVAPGDDAVEELPALAELHDEVDGVSVLVCAAELDDVAVAREVVHDLHLPAHVLDVVAVDELAGGDGLAGEAPPRVAVRDEVGDPELAPPQLAPEGVGRAHVLHRPPQHAPHRRRRRRRRLRLRRRALLVLLRLMRLRRRRRRLGLGLGRGRRGRLLVGGGLAVVARGAVTHVCLPAACAELGSDERKGGEEEMTQGLP</sequence>
<evidence type="ECO:0000313" key="2">
    <source>
        <dbReference type="Proteomes" id="UP001341281"/>
    </source>
</evidence>
<name>A0AAQ3T9B2_PASNO</name>
<dbReference type="EMBL" id="CP144748">
    <property type="protein sequence ID" value="WVZ69614.1"/>
    <property type="molecule type" value="Genomic_DNA"/>
</dbReference>
<dbReference type="AlphaFoldDB" id="A0AAQ3T9B2"/>
<dbReference type="Proteomes" id="UP001341281">
    <property type="component" value="Chromosome 04"/>
</dbReference>
<reference evidence="1 2" key="1">
    <citation type="submission" date="2024-02" db="EMBL/GenBank/DDBJ databases">
        <title>High-quality chromosome-scale genome assembly of Pensacola bahiagrass (Paspalum notatum Flugge var. saurae).</title>
        <authorList>
            <person name="Vega J.M."/>
            <person name="Podio M."/>
            <person name="Orjuela J."/>
            <person name="Siena L.A."/>
            <person name="Pessino S.C."/>
            <person name="Combes M.C."/>
            <person name="Mariac C."/>
            <person name="Albertini E."/>
            <person name="Pupilli F."/>
            <person name="Ortiz J.P.A."/>
            <person name="Leblanc O."/>
        </authorList>
    </citation>
    <scope>NUCLEOTIDE SEQUENCE [LARGE SCALE GENOMIC DNA]</scope>
    <source>
        <strain evidence="1">R1</strain>
        <tissue evidence="1">Leaf</tissue>
    </source>
</reference>